<sequence length="357" mass="40167">INLRSCAWTRDGSLESATLHALQQCPQLKELEINGHDSGYYNPIILAQFSKLSKISLIMPSAQVIEVLPSWISVVGSTLRSLTIICKASILVTDTLLESLALSMTELEQFYISGCPRVTDRGVGEIVSTNRNGLTDIGLEGLSQTFDMSKFNSICKGHQAFSRLTSITLTVYINTPLQTWMSDVTELLSTAPLERFQVYAETVISQAPVTDEFWKTIVTMHGSHLKRFSVHRMKISLDALYDICSRCSVLEELFILADRHDLDAVAQCFTAAQNLRAIHVSFSFEECGLAEPEFMMNDALYIIRHCPATVTQIGCHTKVWHVKREVRMNDKAELYVEPILTRYESPDIPEQLLVIRM</sequence>
<dbReference type="STRING" id="180088.A0A1J8QNM7"/>
<feature type="non-terminal residue" evidence="1">
    <location>
        <position position="1"/>
    </location>
</feature>
<comment type="caution">
    <text evidence="1">The sequence shown here is derived from an EMBL/GenBank/DDBJ whole genome shotgun (WGS) entry which is preliminary data.</text>
</comment>
<dbReference type="Proteomes" id="UP000183567">
    <property type="component" value="Unassembled WGS sequence"/>
</dbReference>
<dbReference type="InterPro" id="IPR032675">
    <property type="entry name" value="LRR_dom_sf"/>
</dbReference>
<name>A0A1J8QNM7_9AGAM</name>
<gene>
    <name evidence="1" type="ORF">AZE42_08925</name>
</gene>
<dbReference type="AlphaFoldDB" id="A0A1J8QNM7"/>
<dbReference type="EMBL" id="LVVM01003298">
    <property type="protein sequence ID" value="OJA15161.1"/>
    <property type="molecule type" value="Genomic_DNA"/>
</dbReference>
<evidence type="ECO:0000313" key="2">
    <source>
        <dbReference type="Proteomes" id="UP000183567"/>
    </source>
</evidence>
<dbReference type="SUPFAM" id="SSF52047">
    <property type="entry name" value="RNI-like"/>
    <property type="match status" value="1"/>
</dbReference>
<evidence type="ECO:0000313" key="1">
    <source>
        <dbReference type="EMBL" id="OJA15161.1"/>
    </source>
</evidence>
<dbReference type="OrthoDB" id="2585512at2759"/>
<organism evidence="1 2">
    <name type="scientific">Rhizopogon vesiculosus</name>
    <dbReference type="NCBI Taxonomy" id="180088"/>
    <lineage>
        <taxon>Eukaryota</taxon>
        <taxon>Fungi</taxon>
        <taxon>Dikarya</taxon>
        <taxon>Basidiomycota</taxon>
        <taxon>Agaricomycotina</taxon>
        <taxon>Agaricomycetes</taxon>
        <taxon>Agaricomycetidae</taxon>
        <taxon>Boletales</taxon>
        <taxon>Suillineae</taxon>
        <taxon>Rhizopogonaceae</taxon>
        <taxon>Rhizopogon</taxon>
    </lineage>
</organism>
<accession>A0A1J8QNM7</accession>
<proteinExistence type="predicted"/>
<keyword evidence="2" id="KW-1185">Reference proteome</keyword>
<reference evidence="1 2" key="1">
    <citation type="submission" date="2016-03" db="EMBL/GenBank/DDBJ databases">
        <title>Comparative genomics of the ectomycorrhizal sister species Rhizopogon vinicolor and Rhizopogon vesiculosus (Basidiomycota: Boletales) reveals a divergence of the mating type B locus.</title>
        <authorList>
            <person name="Mujic A.B."/>
            <person name="Kuo A."/>
            <person name="Tritt A."/>
            <person name="Lipzen A."/>
            <person name="Chen C."/>
            <person name="Johnson J."/>
            <person name="Sharma A."/>
            <person name="Barry K."/>
            <person name="Grigoriev I.V."/>
            <person name="Spatafora J.W."/>
        </authorList>
    </citation>
    <scope>NUCLEOTIDE SEQUENCE [LARGE SCALE GENOMIC DNA]</scope>
    <source>
        <strain evidence="1 2">AM-OR11-056</strain>
    </source>
</reference>
<protein>
    <recommendedName>
        <fullName evidence="3">F-box domain-containing protein</fullName>
    </recommendedName>
</protein>
<dbReference type="Gene3D" id="3.80.10.10">
    <property type="entry name" value="Ribonuclease Inhibitor"/>
    <property type="match status" value="2"/>
</dbReference>
<evidence type="ECO:0008006" key="3">
    <source>
        <dbReference type="Google" id="ProtNLM"/>
    </source>
</evidence>